<feature type="transmembrane region" description="Helical" evidence="1">
    <location>
        <begin position="306"/>
        <end position="326"/>
    </location>
</feature>
<feature type="transmembrane region" description="Helical" evidence="1">
    <location>
        <begin position="165"/>
        <end position="190"/>
    </location>
</feature>
<feature type="transmembrane region" description="Helical" evidence="1">
    <location>
        <begin position="109"/>
        <end position="127"/>
    </location>
</feature>
<name>A0AAE6R4V4_9STRE</name>
<feature type="transmembrane region" description="Helical" evidence="1">
    <location>
        <begin position="202"/>
        <end position="227"/>
    </location>
</feature>
<dbReference type="RefSeq" id="WP_158913539.1">
    <property type="nucleotide sequence ID" value="NZ_CP046875.1"/>
</dbReference>
<dbReference type="AlphaFoldDB" id="A0AAE6R4V4"/>
<keyword evidence="1" id="KW-1133">Transmembrane helix</keyword>
<feature type="transmembrane region" description="Helical" evidence="1">
    <location>
        <begin position="7"/>
        <end position="28"/>
    </location>
</feature>
<accession>A0AAE6R4V4</accession>
<proteinExistence type="predicted"/>
<keyword evidence="1" id="KW-0812">Transmembrane</keyword>
<reference evidence="2 3" key="1">
    <citation type="submission" date="2019-12" db="EMBL/GenBank/DDBJ databases">
        <title>Complete genome sequence of Streptococcus lutetiensis CNU 77-61 isolated from Capra aegagrus hircus.</title>
        <authorList>
            <person name="Park S.Y."/>
            <person name="Kim J.H."/>
            <person name="Seo S.W."/>
        </authorList>
    </citation>
    <scope>NUCLEOTIDE SEQUENCE [LARGE SCALE GENOMIC DNA]</scope>
    <source>
        <strain evidence="2 3">CNU_77-61</strain>
    </source>
</reference>
<protein>
    <submittedName>
        <fullName evidence="2">Uncharacterized protein</fullName>
    </submittedName>
</protein>
<evidence type="ECO:0000313" key="2">
    <source>
        <dbReference type="EMBL" id="QGZ27069.1"/>
    </source>
</evidence>
<gene>
    <name evidence="2" type="ORF">GP482_02435</name>
</gene>
<sequence length="377" mass="43642">MRLTSRKVVFIIIYTVLFCTYIFPTGIIEEGNYTISKFIFAFVVGSLYFLSILSSNQVNKYELFFNLTIVIIAVITRNVNYLLFITLSYLEKIIKFKREIIDNLNRSNILYICLFFTIVYSLCFIGSDDSRGRLAFTAIKEINQSGLAIFCLGCMLLTKNRVVGIFTLLFGCLTFSRSYFLALLCLIVLRNFGKGKKSFNKVIGFLTYTKITFVSSILLIFLGIFYINQYKLGNIVLSSNTTNRLVSFLDYSNFFRFQAIIILIMILRDNFFDVLFGMSNDFYLEIGSKMSSGMGLPFRGTPPHNLFFSHLKIYGIFSIIETIYISRILSKIVNYRNFGIYIGIVLYSIFLGAGLYTYWLYLTVFTMIYYEESFNFN</sequence>
<keyword evidence="1" id="KW-0472">Membrane</keyword>
<feature type="transmembrane region" description="Helical" evidence="1">
    <location>
        <begin position="63"/>
        <end position="89"/>
    </location>
</feature>
<feature type="transmembrane region" description="Helical" evidence="1">
    <location>
        <begin position="248"/>
        <end position="267"/>
    </location>
</feature>
<dbReference type="Proteomes" id="UP000433223">
    <property type="component" value="Chromosome"/>
</dbReference>
<feature type="transmembrane region" description="Helical" evidence="1">
    <location>
        <begin position="34"/>
        <end position="51"/>
    </location>
</feature>
<dbReference type="EMBL" id="CP046875">
    <property type="protein sequence ID" value="QGZ27069.1"/>
    <property type="molecule type" value="Genomic_DNA"/>
</dbReference>
<dbReference type="SUPFAM" id="SSF81665">
    <property type="entry name" value="Calcium ATPase, transmembrane domain M"/>
    <property type="match status" value="1"/>
</dbReference>
<evidence type="ECO:0000256" key="1">
    <source>
        <dbReference type="SAM" id="Phobius"/>
    </source>
</evidence>
<dbReference type="InterPro" id="IPR023298">
    <property type="entry name" value="ATPase_P-typ_TM_dom_sf"/>
</dbReference>
<evidence type="ECO:0000313" key="3">
    <source>
        <dbReference type="Proteomes" id="UP000433223"/>
    </source>
</evidence>
<feature type="transmembrane region" description="Helical" evidence="1">
    <location>
        <begin position="338"/>
        <end position="361"/>
    </location>
</feature>
<organism evidence="2 3">
    <name type="scientific">Streptococcus ruminicola</name>
    <dbReference type="NCBI Taxonomy" id="2686210"/>
    <lineage>
        <taxon>Bacteria</taxon>
        <taxon>Bacillati</taxon>
        <taxon>Bacillota</taxon>
        <taxon>Bacilli</taxon>
        <taxon>Lactobacillales</taxon>
        <taxon>Streptococcaceae</taxon>
        <taxon>Streptococcus</taxon>
    </lineage>
</organism>
<keyword evidence="3" id="KW-1185">Reference proteome</keyword>